<dbReference type="AlphaFoldDB" id="A0A9D1VAF7"/>
<dbReference type="PIRSF" id="PIRSF029288">
    <property type="entry name" value="SciE_ImpE"/>
    <property type="match status" value="1"/>
</dbReference>
<comment type="caution">
    <text evidence="1">The sequence shown here is derived from an EMBL/GenBank/DDBJ whole genome shotgun (WGS) entry which is preliminary data.</text>
</comment>
<evidence type="ECO:0008006" key="3">
    <source>
        <dbReference type="Google" id="ProtNLM"/>
    </source>
</evidence>
<evidence type="ECO:0000313" key="1">
    <source>
        <dbReference type="EMBL" id="HIX19150.1"/>
    </source>
</evidence>
<dbReference type="EMBL" id="DXFQ01000013">
    <property type="protein sequence ID" value="HIX19150.1"/>
    <property type="molecule type" value="Genomic_DNA"/>
</dbReference>
<sequence length="276" mass="30051">MDTKTLFAQGNLTALHEQVAQDIRQNPRDAASRALFAQVLCLEGEWERADKQADALMSLHPASAVFCSTLGKLIRAERRREAMFRADAPPTWFGEKPEWADLFAGALAAYAREGLQAGAEASARLTEALPETKAVLSRGASPWLLDGDARLAGVLELLVGDTHGVVDLSVVRSMELAAPTHPVELLWAHVRLQLKNGEVMVGRMPGRYPLINGKLDSELLMMRSTAWTECGAGLYIGAGQRCWCTPEGLFPMLHEPLLRFDSGDENPLPAAAAKEP</sequence>
<protein>
    <recommendedName>
        <fullName evidence="3">ImpE protein</fullName>
    </recommendedName>
</protein>
<name>A0A9D1VAF7_9BACT</name>
<dbReference type="InterPro" id="IPR011990">
    <property type="entry name" value="TPR-like_helical_dom_sf"/>
</dbReference>
<dbReference type="SUPFAM" id="SSF144059">
    <property type="entry name" value="ImpE-like"/>
    <property type="match status" value="1"/>
</dbReference>
<accession>A0A9D1VAF7</accession>
<gene>
    <name evidence="1" type="ORF">H9862_00935</name>
</gene>
<evidence type="ECO:0000313" key="2">
    <source>
        <dbReference type="Proteomes" id="UP000823964"/>
    </source>
</evidence>
<dbReference type="Gene3D" id="1.25.40.10">
    <property type="entry name" value="Tetratricopeptide repeat domain"/>
    <property type="match status" value="1"/>
</dbReference>
<dbReference type="InterPro" id="IPR009211">
    <property type="entry name" value="TagJ"/>
</dbReference>
<proteinExistence type="predicted"/>
<organism evidence="1 2">
    <name type="scientific">Candidatus Akkermansia intestinigallinarum</name>
    <dbReference type="NCBI Taxonomy" id="2838431"/>
    <lineage>
        <taxon>Bacteria</taxon>
        <taxon>Pseudomonadati</taxon>
        <taxon>Verrucomicrobiota</taxon>
        <taxon>Verrucomicrobiia</taxon>
        <taxon>Verrucomicrobiales</taxon>
        <taxon>Akkermansiaceae</taxon>
        <taxon>Akkermansia</taxon>
    </lineage>
</organism>
<dbReference type="Pfam" id="PF07024">
    <property type="entry name" value="ImpE"/>
    <property type="match status" value="1"/>
</dbReference>
<dbReference type="Proteomes" id="UP000823964">
    <property type="component" value="Unassembled WGS sequence"/>
</dbReference>
<reference evidence="1" key="1">
    <citation type="journal article" date="2021" name="PeerJ">
        <title>Extensive microbial diversity within the chicken gut microbiome revealed by metagenomics and culture.</title>
        <authorList>
            <person name="Gilroy R."/>
            <person name="Ravi A."/>
            <person name="Getino M."/>
            <person name="Pursley I."/>
            <person name="Horton D.L."/>
            <person name="Alikhan N.F."/>
            <person name="Baker D."/>
            <person name="Gharbi K."/>
            <person name="Hall N."/>
            <person name="Watson M."/>
            <person name="Adriaenssens E.M."/>
            <person name="Foster-Nyarko E."/>
            <person name="Jarju S."/>
            <person name="Secka A."/>
            <person name="Antonio M."/>
            <person name="Oren A."/>
            <person name="Chaudhuri R.R."/>
            <person name="La Ragione R."/>
            <person name="Hildebrand F."/>
            <person name="Pallen M.J."/>
        </authorList>
    </citation>
    <scope>NUCLEOTIDE SEQUENCE</scope>
    <source>
        <strain evidence="1">14975</strain>
    </source>
</reference>
<reference evidence="1" key="2">
    <citation type="submission" date="2021-04" db="EMBL/GenBank/DDBJ databases">
        <authorList>
            <person name="Gilroy R."/>
        </authorList>
    </citation>
    <scope>NUCLEOTIDE SEQUENCE</scope>
    <source>
        <strain evidence="1">14975</strain>
    </source>
</reference>